<dbReference type="SUPFAM" id="SSF55008">
    <property type="entry name" value="HMA, heavy metal-associated domain"/>
    <property type="match status" value="1"/>
</dbReference>
<dbReference type="EMBL" id="MNUY01000012">
    <property type="protein sequence ID" value="OIO15338.1"/>
    <property type="molecule type" value="Genomic_DNA"/>
</dbReference>
<feature type="domain" description="HMA" evidence="1">
    <location>
        <begin position="4"/>
        <end position="69"/>
    </location>
</feature>
<dbReference type="PROSITE" id="PS50846">
    <property type="entry name" value="HMA_2"/>
    <property type="match status" value="1"/>
</dbReference>
<dbReference type="AlphaFoldDB" id="A0A1J4TTT6"/>
<evidence type="ECO:0000259" key="1">
    <source>
        <dbReference type="PROSITE" id="PS50846"/>
    </source>
</evidence>
<reference evidence="2 3" key="1">
    <citation type="journal article" date="2016" name="Environ. Microbiol.">
        <title>Genomic resolution of a cold subsurface aquifer community provides metabolic insights for novel microbes adapted to high CO concentrations.</title>
        <authorList>
            <person name="Probst A.J."/>
            <person name="Castelle C.J."/>
            <person name="Singh A."/>
            <person name="Brown C.T."/>
            <person name="Anantharaman K."/>
            <person name="Sharon I."/>
            <person name="Hug L.A."/>
            <person name="Burstein D."/>
            <person name="Emerson J.B."/>
            <person name="Thomas B.C."/>
            <person name="Banfield J.F."/>
        </authorList>
    </citation>
    <scope>NUCLEOTIDE SEQUENCE [LARGE SCALE GENOMIC DNA]</scope>
    <source>
        <strain evidence="2">CG1_02_37_22</strain>
    </source>
</reference>
<dbReference type="InterPro" id="IPR006121">
    <property type="entry name" value="HMA_dom"/>
</dbReference>
<name>A0A1J4TTT6_9BACT</name>
<proteinExistence type="predicted"/>
<dbReference type="Gene3D" id="3.30.70.100">
    <property type="match status" value="1"/>
</dbReference>
<evidence type="ECO:0000313" key="3">
    <source>
        <dbReference type="Proteomes" id="UP000183120"/>
    </source>
</evidence>
<dbReference type="CDD" id="cd00371">
    <property type="entry name" value="HMA"/>
    <property type="match status" value="1"/>
</dbReference>
<dbReference type="GO" id="GO:0046872">
    <property type="term" value="F:metal ion binding"/>
    <property type="evidence" value="ECO:0007669"/>
    <property type="project" value="InterPro"/>
</dbReference>
<dbReference type="Proteomes" id="UP000183120">
    <property type="component" value="Unassembled WGS sequence"/>
</dbReference>
<gene>
    <name evidence="2" type="ORF">AUJ73_00800</name>
</gene>
<comment type="caution">
    <text evidence="2">The sequence shown here is derived from an EMBL/GenBank/DDBJ whole genome shotgun (WGS) entry which is preliminary data.</text>
</comment>
<organism evidence="2 3">
    <name type="scientific">Candidatus Gottesmanbacteria bacterium CG1_02_37_22</name>
    <dbReference type="NCBI Taxonomy" id="1805209"/>
    <lineage>
        <taxon>Bacteria</taxon>
        <taxon>Candidatus Gottesmaniibacteriota</taxon>
    </lineage>
</organism>
<sequence length="69" mass="7352">MSNYNLNVKISGITCEACIKLIKKKVGKLDGVSDVIIKGNSGETTVTSIKKLNISDITPALSGLPYQVK</sequence>
<evidence type="ECO:0000313" key="2">
    <source>
        <dbReference type="EMBL" id="OIO15338.1"/>
    </source>
</evidence>
<dbReference type="Pfam" id="PF00403">
    <property type="entry name" value="HMA"/>
    <property type="match status" value="1"/>
</dbReference>
<protein>
    <recommendedName>
        <fullName evidence="1">HMA domain-containing protein</fullName>
    </recommendedName>
</protein>
<dbReference type="InterPro" id="IPR036163">
    <property type="entry name" value="HMA_dom_sf"/>
</dbReference>
<dbReference type="STRING" id="1805209.AUJ73_00800"/>
<accession>A0A1J4TTT6</accession>